<keyword evidence="4" id="KW-1185">Reference proteome</keyword>
<dbReference type="EMBL" id="BGPR01030480">
    <property type="protein sequence ID" value="GBO03040.1"/>
    <property type="molecule type" value="Genomic_DNA"/>
</dbReference>
<evidence type="ECO:0000256" key="1">
    <source>
        <dbReference type="SAM" id="MobiDB-lite"/>
    </source>
</evidence>
<accession>A0A4Y2TQX8</accession>
<evidence type="ECO:0000313" key="2">
    <source>
        <dbReference type="EMBL" id="GBO03039.1"/>
    </source>
</evidence>
<organism evidence="2 4">
    <name type="scientific">Araneus ventricosus</name>
    <name type="common">Orbweaver spider</name>
    <name type="synonym">Epeira ventricosa</name>
    <dbReference type="NCBI Taxonomy" id="182803"/>
    <lineage>
        <taxon>Eukaryota</taxon>
        <taxon>Metazoa</taxon>
        <taxon>Ecdysozoa</taxon>
        <taxon>Arthropoda</taxon>
        <taxon>Chelicerata</taxon>
        <taxon>Arachnida</taxon>
        <taxon>Araneae</taxon>
        <taxon>Araneomorphae</taxon>
        <taxon>Entelegynae</taxon>
        <taxon>Araneoidea</taxon>
        <taxon>Araneidae</taxon>
        <taxon>Araneus</taxon>
    </lineage>
</organism>
<dbReference type="EMBL" id="BGPR01030479">
    <property type="protein sequence ID" value="GBO03039.1"/>
    <property type="molecule type" value="Genomic_DNA"/>
</dbReference>
<evidence type="ECO:0000313" key="3">
    <source>
        <dbReference type="EMBL" id="GBO03040.1"/>
    </source>
</evidence>
<name>A0A4Y2TQX8_ARAVE</name>
<comment type="caution">
    <text evidence="2">The sequence shown here is derived from an EMBL/GenBank/DDBJ whole genome shotgun (WGS) entry which is preliminary data.</text>
</comment>
<reference evidence="2 4" key="1">
    <citation type="journal article" date="2019" name="Sci. Rep.">
        <title>Orb-weaving spider Araneus ventricosus genome elucidates the spidroin gene catalogue.</title>
        <authorList>
            <person name="Kono N."/>
            <person name="Nakamura H."/>
            <person name="Ohtoshi R."/>
            <person name="Moran D.A.P."/>
            <person name="Shinohara A."/>
            <person name="Yoshida Y."/>
            <person name="Fujiwara M."/>
            <person name="Mori M."/>
            <person name="Tomita M."/>
            <person name="Arakawa K."/>
        </authorList>
    </citation>
    <scope>NUCLEOTIDE SEQUENCE [LARGE SCALE GENOMIC DNA]</scope>
</reference>
<dbReference type="OrthoDB" id="6376573at2759"/>
<protein>
    <submittedName>
        <fullName evidence="2">Uncharacterized protein</fullName>
    </submittedName>
</protein>
<gene>
    <name evidence="2" type="ORF">AVEN_117008_1</name>
    <name evidence="3" type="ORF">AVEN_132326_1</name>
</gene>
<sequence length="206" mass="22972">MEKESRQEVVVPQISSSRKRPVLEKDDREVCEAWLIVPDFVFPSTSRGATGSTQLRSKSPSPSIALKLPINPFTSKGISNMRDRLNLSAGKRTVFMGSILTEGGVPLEKATLSIKRKWTAGKEVRKSSAQAIKATFTAPKHAILHWDGKLVPDFSKENKERLPIFVSGMPDFKEKKVLCIPVITNTTGEEQARTTFSLSKRVEDFR</sequence>
<feature type="region of interest" description="Disordered" evidence="1">
    <location>
        <begin position="1"/>
        <end position="24"/>
    </location>
</feature>
<proteinExistence type="predicted"/>
<evidence type="ECO:0000313" key="4">
    <source>
        <dbReference type="Proteomes" id="UP000499080"/>
    </source>
</evidence>
<dbReference type="Proteomes" id="UP000499080">
    <property type="component" value="Unassembled WGS sequence"/>
</dbReference>
<dbReference type="AlphaFoldDB" id="A0A4Y2TQX8"/>